<dbReference type="PANTHER" id="PTHR47989">
    <property type="entry name" value="OS01G0750732 PROTEIN"/>
    <property type="match status" value="1"/>
</dbReference>
<dbReference type="Pfam" id="PF00069">
    <property type="entry name" value="Pkinase"/>
    <property type="match status" value="1"/>
</dbReference>
<sequence>MEKGGLAYVLRRSTLLKNRALTTSFSYAELERATGGFSEENLVGSGGSSDVYRGRLTDGRFVAIKKLKLAGCPGADSEFMTEIELISKLNHRHVVPLLGYCVERRQKSSQRLLVLEYMPNGSLRDSLDVQSGGKPIDWGARVGIALGVARGLEYLHEAAAPRILHRDVKSGNILLDDLFTAKITDLGMAKRLTSGELAGCSSSPARMLGTFGYFAPECAITGRASLKSDVFSFGVVVLELITGRRPIHRAKNQGEESLVIWAAPLLRSSKLAPSELPDPLLRGSFPEEEMLIIARLARECLQWDADSRPSMSEVVQVLSAIAPGRPRRRTLSTSVTMSSSPDIGESGSEAELELRGVNPGVTRATALTAITVLTPPRRWTADDEESVDLTEPQFKSFIQEVVCITIQ</sequence>
<keyword evidence="3" id="KW-0418">Kinase</keyword>
<dbReference type="GO" id="GO:0004674">
    <property type="term" value="F:protein serine/threonine kinase activity"/>
    <property type="evidence" value="ECO:0007669"/>
    <property type="project" value="UniProtKB-KW"/>
</dbReference>
<dbReference type="PROSITE" id="PS00108">
    <property type="entry name" value="PROTEIN_KINASE_ST"/>
    <property type="match status" value="1"/>
</dbReference>
<comment type="similarity">
    <text evidence="6">Belongs to the protein kinase superfamily.</text>
</comment>
<dbReference type="OrthoDB" id="1890790at2759"/>
<evidence type="ECO:0000256" key="1">
    <source>
        <dbReference type="ARBA" id="ARBA00022679"/>
    </source>
</evidence>
<dbReference type="InterPro" id="IPR008271">
    <property type="entry name" value="Ser/Thr_kinase_AS"/>
</dbReference>
<proteinExistence type="inferred from homology"/>
<feature type="region of interest" description="Disordered" evidence="7">
    <location>
        <begin position="329"/>
        <end position="348"/>
    </location>
</feature>
<evidence type="ECO:0000256" key="2">
    <source>
        <dbReference type="ARBA" id="ARBA00022741"/>
    </source>
</evidence>
<dbReference type="PROSITE" id="PS50011">
    <property type="entry name" value="PROTEIN_KINASE_DOM"/>
    <property type="match status" value="1"/>
</dbReference>
<evidence type="ECO:0000313" key="9">
    <source>
        <dbReference type="EMBL" id="CAA7398859.1"/>
    </source>
</evidence>
<keyword evidence="4 5" id="KW-0067">ATP-binding</keyword>
<reference evidence="9" key="1">
    <citation type="submission" date="2020-02" db="EMBL/GenBank/DDBJ databases">
        <authorList>
            <person name="Scholz U."/>
            <person name="Mascher M."/>
            <person name="Fiebig A."/>
        </authorList>
    </citation>
    <scope>NUCLEOTIDE SEQUENCE</scope>
</reference>
<dbReference type="PANTHER" id="PTHR47989:SF23">
    <property type="entry name" value="RECEPTOR-LIKE SERINE_THREONINE-PROTEIN KINASE NCRK ISOFORM X1"/>
    <property type="match status" value="1"/>
</dbReference>
<feature type="binding site" evidence="5">
    <location>
        <position position="66"/>
    </location>
    <ligand>
        <name>ATP</name>
        <dbReference type="ChEBI" id="CHEBI:30616"/>
    </ligand>
</feature>
<dbReference type="FunFam" id="3.30.200.20:FF:000415">
    <property type="entry name" value="receptor-like serine/threonine-protein kinase NCRK"/>
    <property type="match status" value="1"/>
</dbReference>
<keyword evidence="10" id="KW-1185">Reference proteome</keyword>
<dbReference type="FunFam" id="1.10.510.10:FF:000095">
    <property type="entry name" value="protein STRUBBELIG-RECEPTOR FAMILY 8"/>
    <property type="match status" value="1"/>
</dbReference>
<dbReference type="PROSITE" id="PS00107">
    <property type="entry name" value="PROTEIN_KINASE_ATP"/>
    <property type="match status" value="1"/>
</dbReference>
<keyword evidence="1" id="KW-0808">Transferase</keyword>
<dbReference type="Proteomes" id="UP000663760">
    <property type="component" value="Chromosome 7"/>
</dbReference>
<dbReference type="Gene3D" id="1.10.510.10">
    <property type="entry name" value="Transferase(Phosphotransferase) domain 1"/>
    <property type="match status" value="1"/>
</dbReference>
<feature type="compositionally biased region" description="Polar residues" evidence="7">
    <location>
        <begin position="331"/>
        <end position="341"/>
    </location>
</feature>
<protein>
    <recommendedName>
        <fullName evidence="8">Protein kinase domain-containing protein</fullName>
    </recommendedName>
</protein>
<keyword evidence="6" id="KW-0723">Serine/threonine-protein kinase</keyword>
<evidence type="ECO:0000256" key="5">
    <source>
        <dbReference type="PROSITE-ProRule" id="PRU10141"/>
    </source>
</evidence>
<organism evidence="9 10">
    <name type="scientific">Spirodela intermedia</name>
    <name type="common">Intermediate duckweed</name>
    <dbReference type="NCBI Taxonomy" id="51605"/>
    <lineage>
        <taxon>Eukaryota</taxon>
        <taxon>Viridiplantae</taxon>
        <taxon>Streptophyta</taxon>
        <taxon>Embryophyta</taxon>
        <taxon>Tracheophyta</taxon>
        <taxon>Spermatophyta</taxon>
        <taxon>Magnoliopsida</taxon>
        <taxon>Liliopsida</taxon>
        <taxon>Araceae</taxon>
        <taxon>Lemnoideae</taxon>
        <taxon>Spirodela</taxon>
    </lineage>
</organism>
<evidence type="ECO:0000256" key="6">
    <source>
        <dbReference type="RuleBase" id="RU000304"/>
    </source>
</evidence>
<gene>
    <name evidence="9" type="ORF">SI8410_07009529</name>
</gene>
<evidence type="ECO:0000256" key="7">
    <source>
        <dbReference type="SAM" id="MobiDB-lite"/>
    </source>
</evidence>
<evidence type="ECO:0000256" key="4">
    <source>
        <dbReference type="ARBA" id="ARBA00022840"/>
    </source>
</evidence>
<dbReference type="EMBL" id="LR746270">
    <property type="protein sequence ID" value="CAA7398859.1"/>
    <property type="molecule type" value="Genomic_DNA"/>
</dbReference>
<dbReference type="GO" id="GO:0005524">
    <property type="term" value="F:ATP binding"/>
    <property type="evidence" value="ECO:0007669"/>
    <property type="project" value="UniProtKB-UniRule"/>
</dbReference>
<evidence type="ECO:0000256" key="3">
    <source>
        <dbReference type="ARBA" id="ARBA00022777"/>
    </source>
</evidence>
<evidence type="ECO:0000313" key="10">
    <source>
        <dbReference type="Proteomes" id="UP000663760"/>
    </source>
</evidence>
<dbReference type="InterPro" id="IPR017441">
    <property type="entry name" value="Protein_kinase_ATP_BS"/>
</dbReference>
<dbReference type="InterPro" id="IPR011009">
    <property type="entry name" value="Kinase-like_dom_sf"/>
</dbReference>
<dbReference type="CDD" id="cd14066">
    <property type="entry name" value="STKc_IRAK"/>
    <property type="match status" value="1"/>
</dbReference>
<dbReference type="SUPFAM" id="SSF56112">
    <property type="entry name" value="Protein kinase-like (PK-like)"/>
    <property type="match status" value="1"/>
</dbReference>
<evidence type="ECO:0000259" key="8">
    <source>
        <dbReference type="PROSITE" id="PS50011"/>
    </source>
</evidence>
<accession>A0A7I8KM40</accession>
<dbReference type="AlphaFoldDB" id="A0A7I8KM40"/>
<feature type="domain" description="Protein kinase" evidence="8">
    <location>
        <begin position="37"/>
        <end position="321"/>
    </location>
</feature>
<dbReference type="SMART" id="SM00220">
    <property type="entry name" value="S_TKc"/>
    <property type="match status" value="1"/>
</dbReference>
<dbReference type="Gene3D" id="3.30.200.20">
    <property type="entry name" value="Phosphorylase Kinase, domain 1"/>
    <property type="match status" value="1"/>
</dbReference>
<keyword evidence="2 5" id="KW-0547">Nucleotide-binding</keyword>
<name>A0A7I8KM40_SPIIN</name>
<dbReference type="InterPro" id="IPR000719">
    <property type="entry name" value="Prot_kinase_dom"/>
</dbReference>